<dbReference type="Pfam" id="PF13508">
    <property type="entry name" value="Acetyltransf_7"/>
    <property type="match status" value="1"/>
</dbReference>
<evidence type="ECO:0000256" key="1">
    <source>
        <dbReference type="ARBA" id="ARBA00022679"/>
    </source>
</evidence>
<dbReference type="PANTHER" id="PTHR10908">
    <property type="entry name" value="SEROTONIN N-ACETYLTRANSFERASE"/>
    <property type="match status" value="1"/>
</dbReference>
<keyword evidence="1 4" id="KW-0808">Transferase</keyword>
<organism evidence="4 5">
    <name type="scientific">Secundilactobacillus kimchicus JCM 15530</name>
    <dbReference type="NCBI Taxonomy" id="1302272"/>
    <lineage>
        <taxon>Bacteria</taxon>
        <taxon>Bacillati</taxon>
        <taxon>Bacillota</taxon>
        <taxon>Bacilli</taxon>
        <taxon>Lactobacillales</taxon>
        <taxon>Lactobacillaceae</taxon>
        <taxon>Secundilactobacillus</taxon>
    </lineage>
</organism>
<dbReference type="CDD" id="cd04301">
    <property type="entry name" value="NAT_SF"/>
    <property type="match status" value="1"/>
</dbReference>
<evidence type="ECO:0000256" key="2">
    <source>
        <dbReference type="ARBA" id="ARBA00023315"/>
    </source>
</evidence>
<evidence type="ECO:0000313" key="5">
    <source>
        <dbReference type="Proteomes" id="UP000050911"/>
    </source>
</evidence>
<feature type="domain" description="N-acetyltransferase" evidence="3">
    <location>
        <begin position="1"/>
        <end position="162"/>
    </location>
</feature>
<keyword evidence="5" id="KW-1185">Reference proteome</keyword>
<dbReference type="STRING" id="1302272.FC96_GL002524"/>
<dbReference type="OrthoDB" id="9800962at2"/>
<proteinExistence type="predicted"/>
<dbReference type="InterPro" id="IPR000182">
    <property type="entry name" value="GNAT_dom"/>
</dbReference>
<gene>
    <name evidence="4" type="ORF">FC96_GL002524</name>
</gene>
<keyword evidence="2" id="KW-0012">Acyltransferase</keyword>
<dbReference type="AlphaFoldDB" id="A0A0R1HL24"/>
<dbReference type="PROSITE" id="PS51186">
    <property type="entry name" value="GNAT"/>
    <property type="match status" value="1"/>
</dbReference>
<dbReference type="Gene3D" id="3.40.630.30">
    <property type="match status" value="1"/>
</dbReference>
<dbReference type="InterPro" id="IPR051635">
    <property type="entry name" value="SNAT-like"/>
</dbReference>
<protein>
    <submittedName>
        <fullName evidence="4">Acetyltransferase</fullName>
    </submittedName>
</protein>
<reference evidence="4 5" key="1">
    <citation type="journal article" date="2015" name="Genome Announc.">
        <title>Expanding the biotechnology potential of lactobacilli through comparative genomics of 213 strains and associated genera.</title>
        <authorList>
            <person name="Sun Z."/>
            <person name="Harris H.M."/>
            <person name="McCann A."/>
            <person name="Guo C."/>
            <person name="Argimon S."/>
            <person name="Zhang W."/>
            <person name="Yang X."/>
            <person name="Jeffery I.B."/>
            <person name="Cooney J.C."/>
            <person name="Kagawa T.F."/>
            <person name="Liu W."/>
            <person name="Song Y."/>
            <person name="Salvetti E."/>
            <person name="Wrobel A."/>
            <person name="Rasinkangas P."/>
            <person name="Parkhill J."/>
            <person name="Rea M.C."/>
            <person name="O'Sullivan O."/>
            <person name="Ritari J."/>
            <person name="Douillard F.P."/>
            <person name="Paul Ross R."/>
            <person name="Yang R."/>
            <person name="Briner A.E."/>
            <person name="Felis G.E."/>
            <person name="de Vos W.M."/>
            <person name="Barrangou R."/>
            <person name="Klaenhammer T.R."/>
            <person name="Caufield P.W."/>
            <person name="Cui Y."/>
            <person name="Zhang H."/>
            <person name="O'Toole P.W."/>
        </authorList>
    </citation>
    <scope>NUCLEOTIDE SEQUENCE [LARGE SCALE GENOMIC DNA]</scope>
    <source>
        <strain evidence="4 5">JCM 15530</strain>
    </source>
</reference>
<sequence>MKIEQVKPADLKRIVAIEKTGFSPEEAGSEAAFQQRIRQLATTFLVARDSAGVVQGFIVGPAVAEPFVLDWMYEMTPQNLETGGHQLVLSLAVSPAAQGQHIGSDLLAALTVVAQRANRQTLSLTCLNRLVAFYEKNGFENGGVAESDHADEVWYNMVKTIA</sequence>
<dbReference type="GO" id="GO:0008080">
    <property type="term" value="F:N-acetyltransferase activity"/>
    <property type="evidence" value="ECO:0007669"/>
    <property type="project" value="UniProtKB-ARBA"/>
</dbReference>
<name>A0A0R1HL24_9LACO</name>
<dbReference type="PATRIC" id="fig|1302272.5.peg.2574"/>
<dbReference type="PANTHER" id="PTHR10908:SF0">
    <property type="entry name" value="SEROTONIN N-ACETYLTRANSFERASE"/>
    <property type="match status" value="1"/>
</dbReference>
<accession>A0A0R1HL24</accession>
<dbReference type="Proteomes" id="UP000050911">
    <property type="component" value="Unassembled WGS sequence"/>
</dbReference>
<evidence type="ECO:0000259" key="3">
    <source>
        <dbReference type="PROSITE" id="PS51186"/>
    </source>
</evidence>
<dbReference type="InterPro" id="IPR016181">
    <property type="entry name" value="Acyl_CoA_acyltransferase"/>
</dbReference>
<dbReference type="RefSeq" id="WP_056942903.1">
    <property type="nucleotide sequence ID" value="NZ_AZCX01000009.1"/>
</dbReference>
<evidence type="ECO:0000313" key="4">
    <source>
        <dbReference type="EMBL" id="KRK47405.1"/>
    </source>
</evidence>
<comment type="caution">
    <text evidence="4">The sequence shown here is derived from an EMBL/GenBank/DDBJ whole genome shotgun (WGS) entry which is preliminary data.</text>
</comment>
<dbReference type="SUPFAM" id="SSF55729">
    <property type="entry name" value="Acyl-CoA N-acyltransferases (Nat)"/>
    <property type="match status" value="1"/>
</dbReference>
<dbReference type="EMBL" id="AZCX01000009">
    <property type="protein sequence ID" value="KRK47405.1"/>
    <property type="molecule type" value="Genomic_DNA"/>
</dbReference>